<name>A0A4R6SIY6_LABRH</name>
<organism evidence="2 3">
    <name type="scientific">Labedaea rhizosphaerae</name>
    <dbReference type="NCBI Taxonomy" id="598644"/>
    <lineage>
        <taxon>Bacteria</taxon>
        <taxon>Bacillati</taxon>
        <taxon>Actinomycetota</taxon>
        <taxon>Actinomycetes</taxon>
        <taxon>Pseudonocardiales</taxon>
        <taxon>Pseudonocardiaceae</taxon>
        <taxon>Labedaea</taxon>
    </lineage>
</organism>
<feature type="domain" description="Methyltransferase" evidence="1">
    <location>
        <begin position="56"/>
        <end position="151"/>
    </location>
</feature>
<dbReference type="CDD" id="cd02440">
    <property type="entry name" value="AdoMet_MTases"/>
    <property type="match status" value="1"/>
</dbReference>
<accession>A0A4R6SIY6</accession>
<sequence length="274" mass="29833">MAFDVETRRMIEANRANWDERTPIHAASEFYGSRAAAEWFAPFEWADMGPLEGREVVHLQCHLGTETIEFARRGARASGLDFSPASVVAARSVAAAAGVAVDFVESDVYNAVESLGAERFDLVYTGKGSVVYLPDLAAWAAQVRGILKPGGTFYLVEFHPLLNALGVAPGSAEDLTLRNDYLSGRGPVERDATRTYTDGPALHEATVAYEWMHGVGEVVSALAGAGLRVDLVRETPELPFPRWSSMHGTESGWFVLPDDQPRIPLLYAIRAVNP</sequence>
<dbReference type="Gene3D" id="3.40.50.150">
    <property type="entry name" value="Vaccinia Virus protein VP39"/>
    <property type="match status" value="1"/>
</dbReference>
<dbReference type="InterPro" id="IPR041698">
    <property type="entry name" value="Methyltransf_25"/>
</dbReference>
<keyword evidence="3" id="KW-1185">Reference proteome</keyword>
<gene>
    <name evidence="2" type="ORF">EV186_101209</name>
</gene>
<comment type="caution">
    <text evidence="2">The sequence shown here is derived from an EMBL/GenBank/DDBJ whole genome shotgun (WGS) entry which is preliminary data.</text>
</comment>
<evidence type="ECO:0000313" key="2">
    <source>
        <dbReference type="EMBL" id="TDQ04266.1"/>
    </source>
</evidence>
<dbReference type="GO" id="GO:0008168">
    <property type="term" value="F:methyltransferase activity"/>
    <property type="evidence" value="ECO:0007669"/>
    <property type="project" value="UniProtKB-KW"/>
</dbReference>
<dbReference type="EMBL" id="SNXZ01000001">
    <property type="protein sequence ID" value="TDQ04266.1"/>
    <property type="molecule type" value="Genomic_DNA"/>
</dbReference>
<proteinExistence type="predicted"/>
<dbReference type="InterPro" id="IPR029063">
    <property type="entry name" value="SAM-dependent_MTases_sf"/>
</dbReference>
<dbReference type="RefSeq" id="WP_133847197.1">
    <property type="nucleotide sequence ID" value="NZ_SNXZ01000001.1"/>
</dbReference>
<dbReference type="GO" id="GO:0032259">
    <property type="term" value="P:methylation"/>
    <property type="evidence" value="ECO:0007669"/>
    <property type="project" value="UniProtKB-KW"/>
</dbReference>
<dbReference type="AlphaFoldDB" id="A0A4R6SIY6"/>
<evidence type="ECO:0000259" key="1">
    <source>
        <dbReference type="Pfam" id="PF13649"/>
    </source>
</evidence>
<reference evidence="2 3" key="1">
    <citation type="submission" date="2019-03" db="EMBL/GenBank/DDBJ databases">
        <title>Genomic Encyclopedia of Type Strains, Phase IV (KMG-IV): sequencing the most valuable type-strain genomes for metagenomic binning, comparative biology and taxonomic classification.</title>
        <authorList>
            <person name="Goeker M."/>
        </authorList>
    </citation>
    <scope>NUCLEOTIDE SEQUENCE [LARGE SCALE GENOMIC DNA]</scope>
    <source>
        <strain evidence="2 3">DSM 45361</strain>
    </source>
</reference>
<dbReference type="SUPFAM" id="SSF53335">
    <property type="entry name" value="S-adenosyl-L-methionine-dependent methyltransferases"/>
    <property type="match status" value="1"/>
</dbReference>
<evidence type="ECO:0000313" key="3">
    <source>
        <dbReference type="Proteomes" id="UP000295444"/>
    </source>
</evidence>
<dbReference type="OrthoDB" id="8385759at2"/>
<protein>
    <submittedName>
        <fullName evidence="2">Methyltransferase family protein</fullName>
    </submittedName>
</protein>
<keyword evidence="2" id="KW-0489">Methyltransferase</keyword>
<dbReference type="Proteomes" id="UP000295444">
    <property type="component" value="Unassembled WGS sequence"/>
</dbReference>
<keyword evidence="2" id="KW-0808">Transferase</keyword>
<dbReference type="Pfam" id="PF13649">
    <property type="entry name" value="Methyltransf_25"/>
    <property type="match status" value="1"/>
</dbReference>